<dbReference type="SUPFAM" id="SSF53448">
    <property type="entry name" value="Nucleotide-diphospho-sugar transferases"/>
    <property type="match status" value="1"/>
</dbReference>
<evidence type="ECO:0000313" key="4">
    <source>
        <dbReference type="Proteomes" id="UP000275048"/>
    </source>
</evidence>
<organism evidence="3 4">
    <name type="scientific">Agromyces tardus</name>
    <dbReference type="NCBI Taxonomy" id="2583849"/>
    <lineage>
        <taxon>Bacteria</taxon>
        <taxon>Bacillati</taxon>
        <taxon>Actinomycetota</taxon>
        <taxon>Actinomycetes</taxon>
        <taxon>Micrococcales</taxon>
        <taxon>Microbacteriaceae</taxon>
        <taxon>Agromyces</taxon>
    </lineage>
</organism>
<dbReference type="Proteomes" id="UP000275048">
    <property type="component" value="Unassembled WGS sequence"/>
</dbReference>
<dbReference type="AlphaFoldDB" id="A0A3M8AHV6"/>
<sequence>MPGPSVRFAPVSQVRAGGRTGTEPDATMTGVPEDRGSSAGRATFALVIPTHQRPDLVVQAVESALRQSRPFDQVIVVPDGLDDPSVAALAGYPVEVVAIEKAGVAAARNAGTAHARTDWVCFLDDDDLLHPEYLARIEAETATGAQAMNTGYWSFAAEAGPADEFSAGTLDECLEAVRTARPRKDLGYLQIEGRSFDLLLERMRGSMSTTAVRRDVLTRAGGFPTGVVTGQDWVMYVNVARLTEWHLVPDRLGFFRDHPSTITRTGSPLKGLTALRVIRSFWRPSELPTPAHRPLDAYRPYYRHVLGWALRACWRARDVRAYREALAISREILPRRSDRLSAMAPRWVHRASAAMRRRMPRRQRA</sequence>
<dbReference type="PANTHER" id="PTHR43685:SF2">
    <property type="entry name" value="GLYCOSYLTRANSFERASE 2-LIKE DOMAIN-CONTAINING PROTEIN"/>
    <property type="match status" value="1"/>
</dbReference>
<dbReference type="GO" id="GO:0016740">
    <property type="term" value="F:transferase activity"/>
    <property type="evidence" value="ECO:0007669"/>
    <property type="project" value="UniProtKB-KW"/>
</dbReference>
<dbReference type="InterPro" id="IPR001173">
    <property type="entry name" value="Glyco_trans_2-like"/>
</dbReference>
<keyword evidence="4" id="KW-1185">Reference proteome</keyword>
<feature type="domain" description="Glycosyltransferase 2-like" evidence="2">
    <location>
        <begin position="46"/>
        <end position="137"/>
    </location>
</feature>
<evidence type="ECO:0000259" key="2">
    <source>
        <dbReference type="Pfam" id="PF00535"/>
    </source>
</evidence>
<dbReference type="InterPro" id="IPR050834">
    <property type="entry name" value="Glycosyltransf_2"/>
</dbReference>
<dbReference type="InterPro" id="IPR029044">
    <property type="entry name" value="Nucleotide-diphossugar_trans"/>
</dbReference>
<protein>
    <submittedName>
        <fullName evidence="3">Glycosyltransferase family 2 protein</fullName>
    </submittedName>
</protein>
<proteinExistence type="predicted"/>
<keyword evidence="3" id="KW-0808">Transferase</keyword>
<reference evidence="3 4" key="1">
    <citation type="submission" date="2018-10" db="EMBL/GenBank/DDBJ databases">
        <title>Isolation, diversity and antibacterial activity of antinobacteria from the wheat rhizosphere soil.</title>
        <authorList>
            <person name="Sun T."/>
        </authorList>
    </citation>
    <scope>NUCLEOTIDE SEQUENCE [LARGE SCALE GENOMIC DNA]</scope>
    <source>
        <strain evidence="3 4">SJ-23</strain>
    </source>
</reference>
<dbReference type="PANTHER" id="PTHR43685">
    <property type="entry name" value="GLYCOSYLTRANSFERASE"/>
    <property type="match status" value="1"/>
</dbReference>
<dbReference type="Pfam" id="PF00535">
    <property type="entry name" value="Glycos_transf_2"/>
    <property type="match status" value="1"/>
</dbReference>
<dbReference type="EMBL" id="RHHB01000011">
    <property type="protein sequence ID" value="RNB50075.1"/>
    <property type="molecule type" value="Genomic_DNA"/>
</dbReference>
<gene>
    <name evidence="3" type="ORF">EDM22_08225</name>
</gene>
<feature type="region of interest" description="Disordered" evidence="1">
    <location>
        <begin position="1"/>
        <end position="37"/>
    </location>
</feature>
<name>A0A3M8AHV6_9MICO</name>
<evidence type="ECO:0000313" key="3">
    <source>
        <dbReference type="EMBL" id="RNB50075.1"/>
    </source>
</evidence>
<dbReference type="Gene3D" id="3.90.550.10">
    <property type="entry name" value="Spore Coat Polysaccharide Biosynthesis Protein SpsA, Chain A"/>
    <property type="match status" value="1"/>
</dbReference>
<dbReference type="CDD" id="cd00761">
    <property type="entry name" value="Glyco_tranf_GTA_type"/>
    <property type="match status" value="1"/>
</dbReference>
<evidence type="ECO:0000256" key="1">
    <source>
        <dbReference type="SAM" id="MobiDB-lite"/>
    </source>
</evidence>
<accession>A0A3M8AHV6</accession>
<comment type="caution">
    <text evidence="3">The sequence shown here is derived from an EMBL/GenBank/DDBJ whole genome shotgun (WGS) entry which is preliminary data.</text>
</comment>
<dbReference type="OrthoDB" id="153025at2"/>